<dbReference type="VEuPathDB" id="MicrosporidiaDB:NCER_101406"/>
<evidence type="ECO:0000256" key="1">
    <source>
        <dbReference type="SAM" id="Coils"/>
    </source>
</evidence>
<gene>
    <name evidence="2" type="ORF">AAJ76_1260001726</name>
</gene>
<keyword evidence="1" id="KW-0175">Coiled coil</keyword>
<proteinExistence type="predicted"/>
<dbReference type="GeneID" id="36318808"/>
<dbReference type="VEuPathDB" id="MicrosporidiaDB:G9O61_00g001230"/>
<keyword evidence="3" id="KW-1185">Reference proteome</keyword>
<accession>A0A0F9W8M3</accession>
<name>A0A0F9W8M3_9MICR</name>
<dbReference type="EMBL" id="JPQZ01000126">
    <property type="protein sequence ID" value="KKO74061.1"/>
    <property type="molecule type" value="Genomic_DNA"/>
</dbReference>
<feature type="coiled-coil region" evidence="1">
    <location>
        <begin position="15"/>
        <end position="68"/>
    </location>
</feature>
<organism evidence="2 3">
    <name type="scientific">Vairimorpha ceranae</name>
    <dbReference type="NCBI Taxonomy" id="40302"/>
    <lineage>
        <taxon>Eukaryota</taxon>
        <taxon>Fungi</taxon>
        <taxon>Fungi incertae sedis</taxon>
        <taxon>Microsporidia</taxon>
        <taxon>Nosematidae</taxon>
        <taxon>Vairimorpha</taxon>
    </lineage>
</organism>
<dbReference type="VEuPathDB" id="MicrosporidiaDB:G9O61_00g011100"/>
<protein>
    <submittedName>
        <fullName evidence="2">Peptide chain release factor 2</fullName>
    </submittedName>
</protein>
<evidence type="ECO:0000313" key="2">
    <source>
        <dbReference type="EMBL" id="KKO74061.1"/>
    </source>
</evidence>
<evidence type="ECO:0000313" key="3">
    <source>
        <dbReference type="Proteomes" id="UP000034350"/>
    </source>
</evidence>
<comment type="caution">
    <text evidence="2">The sequence shown here is derived from an EMBL/GenBank/DDBJ whole genome shotgun (WGS) entry which is preliminary data.</text>
</comment>
<dbReference type="RefSeq" id="XP_024329803.1">
    <property type="nucleotide sequence ID" value="XM_024473909.1"/>
</dbReference>
<dbReference type="AlphaFoldDB" id="A0A0F9W8M3"/>
<reference evidence="2 3" key="1">
    <citation type="journal article" date="2015" name="Environ. Microbiol.">
        <title>Genome analyses suggest the presence of polyploidy and recent human-driven expansions in eight global populations of the honeybee pathogen Nosema ceranae.</title>
        <authorList>
            <person name="Pelin A."/>
            <person name="Selman M."/>
            <person name="Aris-Brosou S."/>
            <person name="Farinelli L."/>
            <person name="Corradi N."/>
        </authorList>
    </citation>
    <scope>NUCLEOTIDE SEQUENCE [LARGE SCALE GENOMIC DNA]</scope>
    <source>
        <strain evidence="2 3">PA08 1199</strain>
    </source>
</reference>
<dbReference type="OrthoDB" id="2195101at2759"/>
<dbReference type="VEuPathDB" id="MicrosporidiaDB:AAJ76_1260001726"/>
<sequence>MLNEIKNIYKEIQDLDTIFREYKNVKTALRDCENEMSEIELKIESNEKQLIQQNIDKLEIEYINIINEIKKIDICSKECYKLSDIKIMLEYITDSEILMTKCKNFLSSLIYDIYITKDNLIKYFNPESYCNVKLDSKVYKIVKISNDLNDLFDVLKDENHSVIRNKCLHMSKMILEDELETILPGELLVYYDLTHFYIIFECFEDYDLNEDQYFSSVSFVNRDFLSNKKNLKNIFYEIFKNNLITRLLENSGKNNFLVDTNDFFKNTEYFITDINEWILDCLMKEIIIISKSKKSGKLVKINNERIASLTKQIDPKFLPEYVSDELFRFLLCMNIYNTIESKRLPKALKIIERALFKMMNYEDTFIGFTDSTTILRIFPHMKILPQISVLREKYYCEIIKKSTELTISLQDSLMVLKVYFKSKYYDFLEQVKKFVPKNSQLSFEISFFNLLYTNITENIFCIKYLTNDKVSDMSDLLKYLLDLSFNIPKECIDIYPKFKSISTIFSSDLENLISKQKSGTIFLSNEEIKLLVTLLFKESKTRNNFIRYLEL</sequence>
<dbReference type="VEuPathDB" id="MicrosporidiaDB:G9O61_00g001480"/>
<dbReference type="Proteomes" id="UP000034350">
    <property type="component" value="Unassembled WGS sequence"/>
</dbReference>